<sequence>MSDEMDVEHEIAKLLVQLGQSQADEIGDGTTGIGVLSDSLLKQAKQSLDRGLLSFCISDCFNLAVKRGLDVLSEISDSFKFSENDKELLKRAALTALGSEIVRRCQIPIAEIAMGAPLAVVDLRRRDVDSELIKVERKADGRLEDWLLVKSVIIHKDFSHPKMPRIVEDARMAILTRSF</sequence>
<keyword evidence="1" id="KW-0547">Nucleotide-binding</keyword>
<dbReference type="AlphaFoldDB" id="A0A504ZCN5"/>
<dbReference type="STRING" id="46835.A0A504ZCN5"/>
<dbReference type="PANTHER" id="PTHR11353">
    <property type="entry name" value="CHAPERONIN"/>
    <property type="match status" value="1"/>
</dbReference>
<evidence type="ECO:0000256" key="3">
    <source>
        <dbReference type="ARBA" id="ARBA00023186"/>
    </source>
</evidence>
<dbReference type="InterPro" id="IPR027413">
    <property type="entry name" value="GROEL-like_equatorial_sf"/>
</dbReference>
<organism evidence="4 5">
    <name type="scientific">Fasciola gigantica</name>
    <name type="common">Giant liver fluke</name>
    <dbReference type="NCBI Taxonomy" id="46835"/>
    <lineage>
        <taxon>Eukaryota</taxon>
        <taxon>Metazoa</taxon>
        <taxon>Spiralia</taxon>
        <taxon>Lophotrochozoa</taxon>
        <taxon>Platyhelminthes</taxon>
        <taxon>Trematoda</taxon>
        <taxon>Digenea</taxon>
        <taxon>Plagiorchiida</taxon>
        <taxon>Echinostomata</taxon>
        <taxon>Echinostomatoidea</taxon>
        <taxon>Fasciolidae</taxon>
        <taxon>Fasciola</taxon>
    </lineage>
</organism>
<dbReference type="GO" id="GO:0005524">
    <property type="term" value="F:ATP binding"/>
    <property type="evidence" value="ECO:0007669"/>
    <property type="project" value="UniProtKB-KW"/>
</dbReference>
<dbReference type="InterPro" id="IPR002423">
    <property type="entry name" value="Cpn60/GroEL/TCP-1"/>
</dbReference>
<dbReference type="SUPFAM" id="SSF54849">
    <property type="entry name" value="GroEL-intermediate domain like"/>
    <property type="match status" value="1"/>
</dbReference>
<dbReference type="InterPro" id="IPR017998">
    <property type="entry name" value="Chaperone_TCP-1"/>
</dbReference>
<dbReference type="SUPFAM" id="SSF48592">
    <property type="entry name" value="GroEL equatorial domain-like"/>
    <property type="match status" value="1"/>
</dbReference>
<dbReference type="InterPro" id="IPR027410">
    <property type="entry name" value="TCP-1-like_intermed_sf"/>
</dbReference>
<keyword evidence="3" id="KW-0143">Chaperone</keyword>
<reference evidence="4 5" key="1">
    <citation type="submission" date="2019-04" db="EMBL/GenBank/DDBJ databases">
        <title>Annotation for the trematode Fasciola gigantica.</title>
        <authorList>
            <person name="Choi Y.-J."/>
        </authorList>
    </citation>
    <scope>NUCLEOTIDE SEQUENCE [LARGE SCALE GENOMIC DNA]</scope>
    <source>
        <strain evidence="4">Uganda_cow_1</strain>
    </source>
</reference>
<proteinExistence type="predicted"/>
<keyword evidence="2" id="KW-0067">ATP-binding</keyword>
<name>A0A504ZCN5_FASGI</name>
<evidence type="ECO:0000313" key="5">
    <source>
        <dbReference type="Proteomes" id="UP000316759"/>
    </source>
</evidence>
<accession>A0A504ZCN5</accession>
<protein>
    <submittedName>
        <fullName evidence="4">T-complex protein 1 subunit epsilon</fullName>
    </submittedName>
</protein>
<dbReference type="Gene3D" id="1.10.560.10">
    <property type="entry name" value="GroEL-like equatorial domain"/>
    <property type="match status" value="1"/>
</dbReference>
<evidence type="ECO:0000313" key="4">
    <source>
        <dbReference type="EMBL" id="TPP67040.1"/>
    </source>
</evidence>
<evidence type="ECO:0000256" key="1">
    <source>
        <dbReference type="ARBA" id="ARBA00022741"/>
    </source>
</evidence>
<dbReference type="GO" id="GO:0140662">
    <property type="term" value="F:ATP-dependent protein folding chaperone"/>
    <property type="evidence" value="ECO:0007669"/>
    <property type="project" value="InterPro"/>
</dbReference>
<gene>
    <name evidence="4" type="ORF">FGIG_11327</name>
</gene>
<dbReference type="Proteomes" id="UP000316759">
    <property type="component" value="Unassembled WGS sequence"/>
</dbReference>
<dbReference type="Pfam" id="PF00118">
    <property type="entry name" value="Cpn60_TCP1"/>
    <property type="match status" value="1"/>
</dbReference>
<evidence type="ECO:0000256" key="2">
    <source>
        <dbReference type="ARBA" id="ARBA00022840"/>
    </source>
</evidence>
<comment type="caution">
    <text evidence="4">The sequence shown here is derived from an EMBL/GenBank/DDBJ whole genome shotgun (WGS) entry which is preliminary data.</text>
</comment>
<dbReference type="OrthoDB" id="10248520at2759"/>
<keyword evidence="5" id="KW-1185">Reference proteome</keyword>
<dbReference type="EMBL" id="SUNJ01001142">
    <property type="protein sequence ID" value="TPP67040.1"/>
    <property type="molecule type" value="Genomic_DNA"/>
</dbReference>